<dbReference type="NCBIfam" id="TIGR01439">
    <property type="entry name" value="lp_hng_hel_AbrB"/>
    <property type="match status" value="1"/>
</dbReference>
<name>A2BKV4_HYPBU</name>
<dbReference type="InterPro" id="IPR037914">
    <property type="entry name" value="SpoVT-AbrB_sf"/>
</dbReference>
<dbReference type="GeneID" id="4782357"/>
<organism evidence="2 3">
    <name type="scientific">Hyperthermus butylicus (strain DSM 5456 / JCM 9403 / PLM1-5)</name>
    <dbReference type="NCBI Taxonomy" id="415426"/>
    <lineage>
        <taxon>Archaea</taxon>
        <taxon>Thermoproteota</taxon>
        <taxon>Thermoprotei</taxon>
        <taxon>Desulfurococcales</taxon>
        <taxon>Pyrodictiaceae</taxon>
        <taxon>Hyperthermus</taxon>
    </lineage>
</organism>
<dbReference type="PROSITE" id="PS51740">
    <property type="entry name" value="SPOVT_ABRB"/>
    <property type="match status" value="1"/>
</dbReference>
<dbReference type="SMART" id="SM00966">
    <property type="entry name" value="SpoVT_AbrB"/>
    <property type="match status" value="1"/>
</dbReference>
<dbReference type="OrthoDB" id="30861at2157"/>
<dbReference type="PANTHER" id="PTHR34860:SF7">
    <property type="entry name" value="TRANSCRIPTION REGULATOR, SPOVT_ABRB FAMILY"/>
    <property type="match status" value="1"/>
</dbReference>
<reference evidence="2 3" key="1">
    <citation type="journal article" date="2007" name="Archaea">
        <title>The genome of Hyperthermus butylicus: a sulfur-reducing, peptide fermenting, neutrophilic Crenarchaeote growing up to 108 degrees C.</title>
        <authorList>
            <person name="Brugger K."/>
            <person name="Chen L."/>
            <person name="Stark M."/>
            <person name="Zibat A."/>
            <person name="Redder P."/>
            <person name="Ruepp A."/>
            <person name="Awayez M."/>
            <person name="She Q."/>
            <person name="Garrett R.A."/>
            <person name="Klenk H.P."/>
        </authorList>
    </citation>
    <scope>NUCLEOTIDE SEQUENCE [LARGE SCALE GENOMIC DNA]</scope>
    <source>
        <strain evidence="3">DSM 5456 / JCM 9403 / PLM1-5</strain>
    </source>
</reference>
<dbReference type="Gene3D" id="2.10.260.10">
    <property type="match status" value="1"/>
</dbReference>
<dbReference type="HOGENOM" id="CLU_158484_9_2_2"/>
<dbReference type="GO" id="GO:0003677">
    <property type="term" value="F:DNA binding"/>
    <property type="evidence" value="ECO:0007669"/>
    <property type="project" value="InterPro"/>
</dbReference>
<dbReference type="AlphaFoldDB" id="A2BKV4"/>
<evidence type="ECO:0000259" key="1">
    <source>
        <dbReference type="PROSITE" id="PS51740"/>
    </source>
</evidence>
<dbReference type="KEGG" id="hbu:Hbut_0761"/>
<dbReference type="Pfam" id="PF04014">
    <property type="entry name" value="MazE_antitoxin"/>
    <property type="match status" value="1"/>
</dbReference>
<evidence type="ECO:0000313" key="3">
    <source>
        <dbReference type="Proteomes" id="UP000002593"/>
    </source>
</evidence>
<dbReference type="InterPro" id="IPR052975">
    <property type="entry name" value="Repressor-like_regulatory"/>
</dbReference>
<dbReference type="PANTHER" id="PTHR34860">
    <property type="entry name" value="REPRESSOR-LIKE PROTEIN SSO7C3"/>
    <property type="match status" value="1"/>
</dbReference>
<evidence type="ECO:0000313" key="2">
    <source>
        <dbReference type="EMBL" id="ABM80615.1"/>
    </source>
</evidence>
<gene>
    <name evidence="2" type="ordered locus">Hbut_0761</name>
</gene>
<keyword evidence="3" id="KW-1185">Reference proteome</keyword>
<proteinExistence type="predicted"/>
<dbReference type="InterPro" id="IPR007159">
    <property type="entry name" value="SpoVT-AbrB_dom"/>
</dbReference>
<accession>A2BKV4</accession>
<feature type="domain" description="SpoVT-AbrB" evidence="1">
    <location>
        <begin position="2"/>
        <end position="46"/>
    </location>
</feature>
<dbReference type="SUPFAM" id="SSF89447">
    <property type="entry name" value="AbrB/MazE/MraZ-like"/>
    <property type="match status" value="1"/>
</dbReference>
<dbReference type="Proteomes" id="UP000002593">
    <property type="component" value="Chromosome"/>
</dbReference>
<dbReference type="eggNOG" id="arCOG00812">
    <property type="taxonomic scope" value="Archaea"/>
</dbReference>
<dbReference type="EnsemblBacteria" id="ABM80615">
    <property type="protein sequence ID" value="ABM80615"/>
    <property type="gene ID" value="Hbut_0761"/>
</dbReference>
<protein>
    <submittedName>
        <fullName evidence="2">Conserved archaeal protein</fullName>
    </submittedName>
</protein>
<dbReference type="RefSeq" id="WP_011821933.1">
    <property type="nucleotide sequence ID" value="NC_008818.1"/>
</dbReference>
<sequence length="89" mass="10006">MTLKLRVGRKGYIILPKAVREAVGIDEGDEVIVEIRDGILLKPAKKRVDVDRIKELLRAHAARLRSIQGRREPAPGEAAADYLEEEFES</sequence>
<dbReference type="EMBL" id="CP000493">
    <property type="protein sequence ID" value="ABM80615.1"/>
    <property type="molecule type" value="Genomic_DNA"/>
</dbReference>